<reference evidence="2 3" key="1">
    <citation type="journal article" date="2019" name="Nat. Plants">
        <title>Genome sequencing of Musa balbisiana reveals subgenome evolution and function divergence in polyploid bananas.</title>
        <authorList>
            <person name="Yao X."/>
        </authorList>
    </citation>
    <scope>NUCLEOTIDE SEQUENCE [LARGE SCALE GENOMIC DNA]</scope>
    <source>
        <strain evidence="3">cv. DH-PKW</strain>
        <tissue evidence="2">Leaves</tissue>
    </source>
</reference>
<keyword evidence="3" id="KW-1185">Reference proteome</keyword>
<evidence type="ECO:0000313" key="3">
    <source>
        <dbReference type="Proteomes" id="UP000317650"/>
    </source>
</evidence>
<protein>
    <submittedName>
        <fullName evidence="2">Uncharacterized protein</fullName>
    </submittedName>
</protein>
<sequence length="173" mass="17840">MDDLLLWKEHNHKVLVAGIVMWGVTLIEIAAVAVAVVGDLVVVVVVVDEVQTVVTALNVAILVTLLGNALLVMVHEGIGMAVGRTDMGVVVAVIADMDLTGMGIVSLIGTEMGEAVGVLEVIVIIVNALVHMNALVEVAVAIDLDPVAAAVTGLLFPSLLQGLGTTHSDVMLL</sequence>
<keyword evidence="1" id="KW-0472">Membrane</keyword>
<dbReference type="EMBL" id="PYDT01000004">
    <property type="protein sequence ID" value="THU62816.1"/>
    <property type="molecule type" value="Genomic_DNA"/>
</dbReference>
<keyword evidence="1" id="KW-1133">Transmembrane helix</keyword>
<feature type="transmembrane region" description="Helical" evidence="1">
    <location>
        <begin position="53"/>
        <end position="75"/>
    </location>
</feature>
<name>A0A4V4H777_MUSBA</name>
<feature type="transmembrane region" description="Helical" evidence="1">
    <location>
        <begin position="14"/>
        <end position="47"/>
    </location>
</feature>
<comment type="caution">
    <text evidence="2">The sequence shown here is derived from an EMBL/GenBank/DDBJ whole genome shotgun (WGS) entry which is preliminary data.</text>
</comment>
<feature type="transmembrane region" description="Helical" evidence="1">
    <location>
        <begin position="87"/>
        <end position="109"/>
    </location>
</feature>
<evidence type="ECO:0000256" key="1">
    <source>
        <dbReference type="SAM" id="Phobius"/>
    </source>
</evidence>
<proteinExistence type="predicted"/>
<dbReference type="AlphaFoldDB" id="A0A4V4H777"/>
<gene>
    <name evidence="2" type="ORF">C4D60_Mb01t09110</name>
</gene>
<dbReference type="Proteomes" id="UP000317650">
    <property type="component" value="Chromosome 1"/>
</dbReference>
<organism evidence="2 3">
    <name type="scientific">Musa balbisiana</name>
    <name type="common">Banana</name>
    <dbReference type="NCBI Taxonomy" id="52838"/>
    <lineage>
        <taxon>Eukaryota</taxon>
        <taxon>Viridiplantae</taxon>
        <taxon>Streptophyta</taxon>
        <taxon>Embryophyta</taxon>
        <taxon>Tracheophyta</taxon>
        <taxon>Spermatophyta</taxon>
        <taxon>Magnoliopsida</taxon>
        <taxon>Liliopsida</taxon>
        <taxon>Zingiberales</taxon>
        <taxon>Musaceae</taxon>
        <taxon>Musa</taxon>
    </lineage>
</organism>
<feature type="transmembrane region" description="Helical" evidence="1">
    <location>
        <begin position="115"/>
        <end position="135"/>
    </location>
</feature>
<evidence type="ECO:0000313" key="2">
    <source>
        <dbReference type="EMBL" id="THU62816.1"/>
    </source>
</evidence>
<accession>A0A4V4H777</accession>
<keyword evidence="1" id="KW-0812">Transmembrane</keyword>